<name>A0AAV2JLH2_KNICA</name>
<protein>
    <submittedName>
        <fullName evidence="1">Uncharacterized protein</fullName>
    </submittedName>
</protein>
<evidence type="ECO:0000313" key="2">
    <source>
        <dbReference type="Proteomes" id="UP001497482"/>
    </source>
</evidence>
<reference evidence="1 2" key="1">
    <citation type="submission" date="2024-04" db="EMBL/GenBank/DDBJ databases">
        <authorList>
            <person name="Waldvogel A.-M."/>
            <person name="Schoenle A."/>
        </authorList>
    </citation>
    <scope>NUCLEOTIDE SEQUENCE [LARGE SCALE GENOMIC DNA]</scope>
</reference>
<accession>A0AAV2JLH2</accession>
<dbReference type="Proteomes" id="UP001497482">
    <property type="component" value="Chromosome 13"/>
</dbReference>
<keyword evidence="2" id="KW-1185">Reference proteome</keyword>
<evidence type="ECO:0000313" key="1">
    <source>
        <dbReference type="EMBL" id="CAL1577491.1"/>
    </source>
</evidence>
<gene>
    <name evidence="1" type="ORF">KC01_LOCUS8835</name>
</gene>
<proteinExistence type="predicted"/>
<sequence>MAFSLLWNCAPQVDDCTDDLMRRRNGGVGRYRDDSELGFGSQGFISQIDLEENVLLSFRVIDVSGSGE</sequence>
<dbReference type="EMBL" id="OZ035835">
    <property type="protein sequence ID" value="CAL1577491.1"/>
    <property type="molecule type" value="Genomic_DNA"/>
</dbReference>
<organism evidence="1 2">
    <name type="scientific">Knipowitschia caucasica</name>
    <name type="common">Caucasian dwarf goby</name>
    <name type="synonym">Pomatoschistus caucasicus</name>
    <dbReference type="NCBI Taxonomy" id="637954"/>
    <lineage>
        <taxon>Eukaryota</taxon>
        <taxon>Metazoa</taxon>
        <taxon>Chordata</taxon>
        <taxon>Craniata</taxon>
        <taxon>Vertebrata</taxon>
        <taxon>Euteleostomi</taxon>
        <taxon>Actinopterygii</taxon>
        <taxon>Neopterygii</taxon>
        <taxon>Teleostei</taxon>
        <taxon>Neoteleostei</taxon>
        <taxon>Acanthomorphata</taxon>
        <taxon>Gobiaria</taxon>
        <taxon>Gobiiformes</taxon>
        <taxon>Gobioidei</taxon>
        <taxon>Gobiidae</taxon>
        <taxon>Gobiinae</taxon>
        <taxon>Knipowitschia</taxon>
    </lineage>
</organism>
<dbReference type="AlphaFoldDB" id="A0AAV2JLH2"/>